<dbReference type="InterPro" id="IPR005225">
    <property type="entry name" value="Small_GTP-bd"/>
</dbReference>
<dbReference type="PRINTS" id="PR00449">
    <property type="entry name" value="RASTRNSFRMNG"/>
</dbReference>
<dbReference type="SUPFAM" id="SSF52540">
    <property type="entry name" value="P-loop containing nucleoside triphosphate hydrolases"/>
    <property type="match status" value="1"/>
</dbReference>
<evidence type="ECO:0000313" key="3">
    <source>
        <dbReference type="EMBL" id="QFG73635.1"/>
    </source>
</evidence>
<evidence type="ECO:0000256" key="1">
    <source>
        <dbReference type="ARBA" id="ARBA00004112"/>
    </source>
</evidence>
<organism evidence="3">
    <name type="scientific">Megaviridae environmental sample</name>
    <dbReference type="NCBI Taxonomy" id="1737588"/>
    <lineage>
        <taxon>Viruses</taxon>
        <taxon>Varidnaviria</taxon>
        <taxon>Bamfordvirae</taxon>
        <taxon>Nucleocytoviricota</taxon>
        <taxon>Megaviricetes</taxon>
        <taxon>Imitervirales</taxon>
        <taxon>Mimiviridae</taxon>
        <taxon>environmental samples</taxon>
    </lineage>
</organism>
<proteinExistence type="predicted"/>
<comment type="subcellular location">
    <subcellularLocation>
        <location evidence="1">Host cell membrane</location>
        <topology evidence="1">Lipid-anchor</topology>
        <orientation evidence="1">Cytoplasmic side</orientation>
    </subcellularLocation>
</comment>
<evidence type="ECO:0000256" key="2">
    <source>
        <dbReference type="ARBA" id="ARBA00022741"/>
    </source>
</evidence>
<dbReference type="NCBIfam" id="TIGR00231">
    <property type="entry name" value="small_GTP"/>
    <property type="match status" value="1"/>
</dbReference>
<reference evidence="3" key="1">
    <citation type="journal article" date="2019" name="Philos. Trans. R. Soc. Lond., B, Biol. Sci.">
        <title>Targeted metagenomic recovery of four divergent viruses reveals shared and distinctive characteristics of giant viruses of marine eukaryotes.</title>
        <authorList>
            <person name="Needham D.M."/>
            <person name="Poirier C."/>
            <person name="Hehenberger E."/>
            <person name="Jimenez V."/>
            <person name="Swalwell J.E."/>
            <person name="Santoro A.E."/>
            <person name="Worden A.Z."/>
        </authorList>
    </citation>
    <scope>NUCLEOTIDE SEQUENCE</scope>
    <source>
        <strain evidence="3">OPacV-662</strain>
    </source>
</reference>
<dbReference type="Pfam" id="PF00071">
    <property type="entry name" value="Ras"/>
    <property type="match status" value="1"/>
</dbReference>
<protein>
    <submittedName>
        <fullName evidence="3">Ras family protein</fullName>
    </submittedName>
</protein>
<dbReference type="InterPro" id="IPR027417">
    <property type="entry name" value="P-loop_NTPase"/>
</dbReference>
<dbReference type="CDD" id="cd00154">
    <property type="entry name" value="Rab"/>
    <property type="match status" value="1"/>
</dbReference>
<name>A0A5J6VH99_9VIRU</name>
<accession>A0A5J6VH99</accession>
<sequence>MPKITIIGNTYVGKTSLVDMFCNNRMAIAPTIGAAFQSIKHNGRKLEIWDTAGMERYQALAPMYVRNANIIVFVFDITSHKSYNGLFNTWIPFIESYISKKTRYIFVGNKIDKHINIQHHPIYTEIRERLAITSIGGLSLIDAPVIWTSAINNTNVLDLFDTIVEMCPRTLDPKEEIINVETTYDLSDQGKHPLSIFRCFPW</sequence>
<dbReference type="SMART" id="SM00174">
    <property type="entry name" value="RHO"/>
    <property type="match status" value="1"/>
</dbReference>
<dbReference type="Gene3D" id="3.40.50.300">
    <property type="entry name" value="P-loop containing nucleotide triphosphate hydrolases"/>
    <property type="match status" value="1"/>
</dbReference>
<dbReference type="GO" id="GO:0020002">
    <property type="term" value="C:host cell plasma membrane"/>
    <property type="evidence" value="ECO:0007669"/>
    <property type="project" value="UniProtKB-SubCell"/>
</dbReference>
<dbReference type="PROSITE" id="PS51419">
    <property type="entry name" value="RAB"/>
    <property type="match status" value="1"/>
</dbReference>
<dbReference type="EMBL" id="MN448266">
    <property type="protein sequence ID" value="QFG73635.1"/>
    <property type="molecule type" value="Genomic_DNA"/>
</dbReference>
<dbReference type="InterPro" id="IPR001806">
    <property type="entry name" value="Small_GTPase"/>
</dbReference>
<keyword evidence="2" id="KW-0547">Nucleotide-binding</keyword>
<dbReference type="SMART" id="SM00173">
    <property type="entry name" value="RAS"/>
    <property type="match status" value="1"/>
</dbReference>
<dbReference type="GO" id="GO:0005525">
    <property type="term" value="F:GTP binding"/>
    <property type="evidence" value="ECO:0007669"/>
    <property type="project" value="InterPro"/>
</dbReference>
<dbReference type="GO" id="GO:0003924">
    <property type="term" value="F:GTPase activity"/>
    <property type="evidence" value="ECO:0007669"/>
    <property type="project" value="InterPro"/>
</dbReference>
<dbReference type="PANTHER" id="PTHR47978">
    <property type="match status" value="1"/>
</dbReference>
<dbReference type="SMART" id="SM00175">
    <property type="entry name" value="RAB"/>
    <property type="match status" value="1"/>
</dbReference>